<dbReference type="EMBL" id="FNHW01000005">
    <property type="protein sequence ID" value="SDN45960.1"/>
    <property type="molecule type" value="Genomic_DNA"/>
</dbReference>
<accession>A0A1H0BJY6</accession>
<dbReference type="OrthoDB" id="2943802at2"/>
<reference evidence="3" key="1">
    <citation type="submission" date="2016-10" db="EMBL/GenBank/DDBJ databases">
        <authorList>
            <person name="Varghese N."/>
            <person name="Submissions S."/>
        </authorList>
    </citation>
    <scope>NUCLEOTIDE SEQUENCE [LARGE SCALE GENOMIC DNA]</scope>
    <source>
        <strain evidence="3">CGMCC 1.6854</strain>
    </source>
</reference>
<evidence type="ECO:0000313" key="2">
    <source>
        <dbReference type="EMBL" id="SDN45960.1"/>
    </source>
</evidence>
<evidence type="ECO:0000313" key="3">
    <source>
        <dbReference type="Proteomes" id="UP000199544"/>
    </source>
</evidence>
<dbReference type="RefSeq" id="WP_090238537.1">
    <property type="nucleotide sequence ID" value="NZ_FNHW01000005.1"/>
</dbReference>
<feature type="coiled-coil region" evidence="1">
    <location>
        <begin position="245"/>
        <end position="272"/>
    </location>
</feature>
<evidence type="ECO:0000256" key="1">
    <source>
        <dbReference type="SAM" id="Coils"/>
    </source>
</evidence>
<keyword evidence="3" id="KW-1185">Reference proteome</keyword>
<proteinExistence type="predicted"/>
<keyword evidence="1" id="KW-0175">Coiled coil</keyword>
<dbReference type="Proteomes" id="UP000199544">
    <property type="component" value="Unassembled WGS sequence"/>
</dbReference>
<dbReference type="AlphaFoldDB" id="A0A1H0BJY6"/>
<gene>
    <name evidence="2" type="ORF">SAMN04488137_4526</name>
</gene>
<organism evidence="2 3">
    <name type="scientific">Fictibacillus solisalsi</name>
    <dbReference type="NCBI Taxonomy" id="459525"/>
    <lineage>
        <taxon>Bacteria</taxon>
        <taxon>Bacillati</taxon>
        <taxon>Bacillota</taxon>
        <taxon>Bacilli</taxon>
        <taxon>Bacillales</taxon>
        <taxon>Fictibacillaceae</taxon>
        <taxon>Fictibacillus</taxon>
    </lineage>
</organism>
<name>A0A1H0BJY6_9BACL</name>
<protein>
    <submittedName>
        <fullName evidence="2">Uncharacterized protein</fullName>
    </submittedName>
</protein>
<sequence length="419" mass="48618">MSTVKENSLKNLMFFYPYLGKSVVISKLNDYIKKFPNFNQIYTEIRKENKDEDVPTVVAKTLIFGVEENIINDTDLDELLFLLLEDSLLNSFLYKLDKSLYVQNDSSFSQHLLKAWGVPSENKILSNVNTTGTSDFIICGFRESKTNDTLESLRILLIDRKAVDVYFKNDENKQIVFPTIIEFDLRRSLLHIRLKDVDNIVDNQEKFSTMSGRINNTLNFIDSLYPEIHYSNIKNFRSSLYLLEENLLQEKRDQAYRKLKDFEKEISNFTNLVTDKFNPPTNLDITPKEYISNGVLSVISTTLNNSELGDVVGIKFRNSKEDNDQKYAEITISDKGFNCISTNNLYWLNLPVLQSRQAVEFLKIVKSLPSGLVIVNLDFSLDTANVRLMQRSKHEDVENKKPNQEKYDDTIDFLNFFIK</sequence>